<dbReference type="AlphaFoldDB" id="A0AAD2FUG0"/>
<name>A0AAD2FUG0_9STRA</name>
<protein>
    <submittedName>
        <fullName evidence="2">Uncharacterized protein</fullName>
    </submittedName>
</protein>
<evidence type="ECO:0000313" key="2">
    <source>
        <dbReference type="EMBL" id="CAJ1953566.1"/>
    </source>
</evidence>
<accession>A0AAD2FUG0</accession>
<evidence type="ECO:0000256" key="1">
    <source>
        <dbReference type="SAM" id="MobiDB-lite"/>
    </source>
</evidence>
<keyword evidence="3" id="KW-1185">Reference proteome</keyword>
<dbReference type="Proteomes" id="UP001295423">
    <property type="component" value="Unassembled WGS sequence"/>
</dbReference>
<feature type="compositionally biased region" description="Polar residues" evidence="1">
    <location>
        <begin position="193"/>
        <end position="206"/>
    </location>
</feature>
<dbReference type="EMBL" id="CAKOGP040001834">
    <property type="protein sequence ID" value="CAJ1953566.1"/>
    <property type="molecule type" value="Genomic_DNA"/>
</dbReference>
<comment type="caution">
    <text evidence="2">The sequence shown here is derived from an EMBL/GenBank/DDBJ whole genome shotgun (WGS) entry which is preliminary data.</text>
</comment>
<proteinExistence type="predicted"/>
<evidence type="ECO:0000313" key="3">
    <source>
        <dbReference type="Proteomes" id="UP001295423"/>
    </source>
</evidence>
<feature type="compositionally biased region" description="Acidic residues" evidence="1">
    <location>
        <begin position="164"/>
        <end position="174"/>
    </location>
</feature>
<feature type="region of interest" description="Disordered" evidence="1">
    <location>
        <begin position="68"/>
        <end position="248"/>
    </location>
</feature>
<organism evidence="2 3">
    <name type="scientific">Cylindrotheca closterium</name>
    <dbReference type="NCBI Taxonomy" id="2856"/>
    <lineage>
        <taxon>Eukaryota</taxon>
        <taxon>Sar</taxon>
        <taxon>Stramenopiles</taxon>
        <taxon>Ochrophyta</taxon>
        <taxon>Bacillariophyta</taxon>
        <taxon>Bacillariophyceae</taxon>
        <taxon>Bacillariophycidae</taxon>
        <taxon>Bacillariales</taxon>
        <taxon>Bacillariaceae</taxon>
        <taxon>Cylindrotheca</taxon>
    </lineage>
</organism>
<feature type="compositionally biased region" description="Basic residues" evidence="1">
    <location>
        <begin position="92"/>
        <end position="105"/>
    </location>
</feature>
<sequence length="326" mass="36990">MKDAANELRKLGICACQTRCTNRSQRELDSCPKCQLPKHATCGIKVPKDNGEIVYWCFECKEGPSLTRPSRVRKKRIRGQEEADQEEGIKVNKAKKKPHRLHYKLPVKQTEATRQDDSSEEQLEESSNVKKMPNQSAKKTPTSQTKKKSNVPLYEPRLMSTEASEPDDEEDSSEEEIKNRSRARSYPPRRVLATSSDTSEDNSQSIDKIDVQRSYRNNKSEEEGPQSDTSDQIEEEDQPNSAAGSKCKNESDVVSGKYQCRVCDLAMHQDCGDKCPCPDPKGRCDVRYGSICLKCLSMKCAAEGLCKRQGWVLDFLVISHFLFYLY</sequence>
<feature type="compositionally biased region" description="Basic and acidic residues" evidence="1">
    <location>
        <begin position="207"/>
        <end position="222"/>
    </location>
</feature>
<reference evidence="2" key="1">
    <citation type="submission" date="2023-08" db="EMBL/GenBank/DDBJ databases">
        <authorList>
            <person name="Audoor S."/>
            <person name="Bilcke G."/>
        </authorList>
    </citation>
    <scope>NUCLEOTIDE SEQUENCE</scope>
</reference>
<gene>
    <name evidence="2" type="ORF">CYCCA115_LOCUS14165</name>
</gene>